<feature type="transmembrane region" description="Helical" evidence="1">
    <location>
        <begin position="83"/>
        <end position="105"/>
    </location>
</feature>
<sequence>MQTQKPHKIDLNGDYPCPCRRRGKLTPIALTDAFGCDRCQQIFVVQDSGHTIEQLSTNYPYKRAWRWNGHQWIVVNPSLGKGYVPLTLLFMFALVFLLLLTTLSAPAASQVAFRVVAALVLSVMLAFMLWLACRR</sequence>
<keyword evidence="1" id="KW-1133">Transmembrane helix</keyword>
<accession>A0A6M8BFR3</accession>
<dbReference type="KEGG" id="theu:HPC62_17125"/>
<keyword evidence="1" id="KW-0472">Membrane</keyword>
<organism evidence="2 3">
    <name type="scientific">Thermoleptolyngbya sichuanensis A183</name>
    <dbReference type="NCBI Taxonomy" id="2737172"/>
    <lineage>
        <taxon>Bacteria</taxon>
        <taxon>Bacillati</taxon>
        <taxon>Cyanobacteriota</taxon>
        <taxon>Cyanophyceae</taxon>
        <taxon>Oculatellales</taxon>
        <taxon>Oculatellaceae</taxon>
        <taxon>Thermoleptolyngbya</taxon>
        <taxon>Thermoleptolyngbya sichuanensis</taxon>
    </lineage>
</organism>
<evidence type="ECO:0000256" key="1">
    <source>
        <dbReference type="SAM" id="Phobius"/>
    </source>
</evidence>
<evidence type="ECO:0000313" key="2">
    <source>
        <dbReference type="EMBL" id="QKD83687.1"/>
    </source>
</evidence>
<proteinExistence type="predicted"/>
<evidence type="ECO:0000313" key="3">
    <source>
        <dbReference type="Proteomes" id="UP000505210"/>
    </source>
</evidence>
<keyword evidence="1" id="KW-0812">Transmembrane</keyword>
<reference evidence="2 3" key="1">
    <citation type="submission" date="2020-05" db="EMBL/GenBank/DDBJ databases">
        <title>Complete genome sequence of of a novel Thermoleptolyngbya strain isolated from hot springs of Ganzi, Sichuan China.</title>
        <authorList>
            <person name="Tang J."/>
            <person name="Daroch M."/>
            <person name="Li L."/>
            <person name="Waleron K."/>
            <person name="Waleron M."/>
            <person name="Waleron M."/>
        </authorList>
    </citation>
    <scope>NUCLEOTIDE SEQUENCE [LARGE SCALE GENOMIC DNA]</scope>
    <source>
        <strain evidence="2 3">PKUAC-SCTA183</strain>
    </source>
</reference>
<dbReference type="AlphaFoldDB" id="A0A6M8BFR3"/>
<name>A0A6M8BFR3_9CYAN</name>
<dbReference type="Proteomes" id="UP000505210">
    <property type="component" value="Chromosome"/>
</dbReference>
<dbReference type="EMBL" id="CP053661">
    <property type="protein sequence ID" value="QKD83687.1"/>
    <property type="molecule type" value="Genomic_DNA"/>
</dbReference>
<gene>
    <name evidence="2" type="ORF">HPC62_17125</name>
</gene>
<feature type="transmembrane region" description="Helical" evidence="1">
    <location>
        <begin position="111"/>
        <end position="133"/>
    </location>
</feature>
<keyword evidence="3" id="KW-1185">Reference proteome</keyword>
<protein>
    <submittedName>
        <fullName evidence="2">Uncharacterized protein</fullName>
    </submittedName>
</protein>
<dbReference type="RefSeq" id="WP_172357604.1">
    <property type="nucleotide sequence ID" value="NZ_CP053661.1"/>
</dbReference>